<comment type="caution">
    <text evidence="1">The sequence shown here is derived from an EMBL/GenBank/DDBJ whole genome shotgun (WGS) entry which is preliminary data.</text>
</comment>
<dbReference type="RefSeq" id="WP_378535394.1">
    <property type="nucleotide sequence ID" value="NZ_JBHSBH010000012.1"/>
</dbReference>
<organism evidence="1 2">
    <name type="scientific">Nocardiopsis sediminis</name>
    <dbReference type="NCBI Taxonomy" id="1778267"/>
    <lineage>
        <taxon>Bacteria</taxon>
        <taxon>Bacillati</taxon>
        <taxon>Actinomycetota</taxon>
        <taxon>Actinomycetes</taxon>
        <taxon>Streptosporangiales</taxon>
        <taxon>Nocardiopsidaceae</taxon>
        <taxon>Nocardiopsis</taxon>
    </lineage>
</organism>
<dbReference type="NCBIfam" id="NF041638">
    <property type="entry name" value="QRL_CxxC_CxxC"/>
    <property type="match status" value="1"/>
</dbReference>
<accession>A0ABV8FTP0</accession>
<proteinExistence type="predicted"/>
<reference evidence="2" key="1">
    <citation type="journal article" date="2019" name="Int. J. Syst. Evol. Microbiol.">
        <title>The Global Catalogue of Microorganisms (GCM) 10K type strain sequencing project: providing services to taxonomists for standard genome sequencing and annotation.</title>
        <authorList>
            <consortium name="The Broad Institute Genomics Platform"/>
            <consortium name="The Broad Institute Genome Sequencing Center for Infectious Disease"/>
            <person name="Wu L."/>
            <person name="Ma J."/>
        </authorList>
    </citation>
    <scope>NUCLEOTIDE SEQUENCE [LARGE SCALE GENOMIC DNA]</scope>
    <source>
        <strain evidence="2">TBRC 1826</strain>
    </source>
</reference>
<protein>
    <submittedName>
        <fullName evidence="1">RRQRL motif-containing zinc-binding protein</fullName>
    </submittedName>
</protein>
<dbReference type="EMBL" id="JBHSBH010000012">
    <property type="protein sequence ID" value="MFC3997966.1"/>
    <property type="molecule type" value="Genomic_DNA"/>
</dbReference>
<dbReference type="InterPro" id="IPR048142">
    <property type="entry name" value="QRL_CxxC_CxxC"/>
</dbReference>
<keyword evidence="2" id="KW-1185">Reference proteome</keyword>
<dbReference type="Proteomes" id="UP001595847">
    <property type="component" value="Unassembled WGS sequence"/>
</dbReference>
<sequence>MPHARYLDPTGEKYGLPTYPWGAAWVLDDDLATRKQLAAMGLRPAGQEPAAQLMWGSRRGKGRRVRTALLYRISLSKPKLPMTRARARSLAAAMRARHTCPSCHLVFMYCIPTSLGQCPNCEYDTVPEDWELGYQDADAYFAAVDSAWLENAA</sequence>
<evidence type="ECO:0000313" key="2">
    <source>
        <dbReference type="Proteomes" id="UP001595847"/>
    </source>
</evidence>
<evidence type="ECO:0000313" key="1">
    <source>
        <dbReference type="EMBL" id="MFC3997966.1"/>
    </source>
</evidence>
<gene>
    <name evidence="1" type="ORF">ACFOVU_18675</name>
</gene>
<name>A0ABV8FTP0_9ACTN</name>